<evidence type="ECO:0000313" key="5">
    <source>
        <dbReference type="EMBL" id="KAJ8057893.1"/>
    </source>
</evidence>
<keyword evidence="6" id="KW-1185">Reference proteome</keyword>
<feature type="compositionally biased region" description="Polar residues" evidence="3">
    <location>
        <begin position="31"/>
        <end position="54"/>
    </location>
</feature>
<organism evidence="5 6">
    <name type="scientific">Sclerotinia nivalis</name>
    <dbReference type="NCBI Taxonomy" id="352851"/>
    <lineage>
        <taxon>Eukaryota</taxon>
        <taxon>Fungi</taxon>
        <taxon>Dikarya</taxon>
        <taxon>Ascomycota</taxon>
        <taxon>Pezizomycotina</taxon>
        <taxon>Leotiomycetes</taxon>
        <taxon>Helotiales</taxon>
        <taxon>Sclerotiniaceae</taxon>
        <taxon>Sclerotinia</taxon>
    </lineage>
</organism>
<evidence type="ECO:0000313" key="6">
    <source>
        <dbReference type="Proteomes" id="UP001152300"/>
    </source>
</evidence>
<dbReference type="EMBL" id="JAPEIS010000018">
    <property type="protein sequence ID" value="KAJ8057893.1"/>
    <property type="molecule type" value="Genomic_DNA"/>
</dbReference>
<dbReference type="GO" id="GO:0043161">
    <property type="term" value="P:proteasome-mediated ubiquitin-dependent protein catabolic process"/>
    <property type="evidence" value="ECO:0007669"/>
    <property type="project" value="TreeGrafter"/>
</dbReference>
<dbReference type="PANTHER" id="PTHR22838">
    <property type="entry name" value="WD REPEAT PROTEIN 26-RELATED"/>
    <property type="match status" value="1"/>
</dbReference>
<dbReference type="OrthoDB" id="972532at2759"/>
<feature type="compositionally biased region" description="Polar residues" evidence="3">
    <location>
        <begin position="1"/>
        <end position="22"/>
    </location>
</feature>
<evidence type="ECO:0000259" key="4">
    <source>
        <dbReference type="PROSITE" id="PS50897"/>
    </source>
</evidence>
<feature type="region of interest" description="Disordered" evidence="3">
    <location>
        <begin position="1"/>
        <end position="64"/>
    </location>
</feature>
<dbReference type="Proteomes" id="UP001152300">
    <property type="component" value="Unassembled WGS sequence"/>
</dbReference>
<reference evidence="5" key="1">
    <citation type="submission" date="2022-11" db="EMBL/GenBank/DDBJ databases">
        <title>Genome Resource of Sclerotinia nivalis Strain SnTB1, a Plant Pathogen Isolated from American Ginseng.</title>
        <authorList>
            <person name="Fan S."/>
        </authorList>
    </citation>
    <scope>NUCLEOTIDE SEQUENCE</scope>
    <source>
        <strain evidence="5">SnTB1</strain>
    </source>
</reference>
<proteinExistence type="predicted"/>
<protein>
    <recommendedName>
        <fullName evidence="4">CTLH domain-containing protein</fullName>
    </recommendedName>
</protein>
<evidence type="ECO:0000256" key="2">
    <source>
        <dbReference type="ARBA" id="ARBA00022737"/>
    </source>
</evidence>
<dbReference type="PROSITE" id="PS50897">
    <property type="entry name" value="CTLH"/>
    <property type="match status" value="1"/>
</dbReference>
<gene>
    <name evidence="5" type="ORF">OCU04_013075</name>
</gene>
<comment type="caution">
    <text evidence="5">The sequence shown here is derived from an EMBL/GenBank/DDBJ whole genome shotgun (WGS) entry which is preliminary data.</text>
</comment>
<keyword evidence="2" id="KW-0677">Repeat</keyword>
<dbReference type="InterPro" id="IPR051350">
    <property type="entry name" value="WD_repeat-ST_regulator"/>
</dbReference>
<evidence type="ECO:0000256" key="1">
    <source>
        <dbReference type="ARBA" id="ARBA00022574"/>
    </source>
</evidence>
<keyword evidence="1" id="KW-0853">WD repeat</keyword>
<sequence>MRFDGESSNSNGNSRPLSNGAGTSPLHKAALSNSTNGAHSPSVAMNGSSTNGHSDTGIKPASTYFGHDREEVTRILIQALSGLGYNGAAGTLSQESGYDLESPTVAAFRNAVLQGEWAEAEELLFGGSTEEGGVSIHGNGLVLRDGVDKNFMRFWIRQQKFLELLEQKDMGRAINVLRSELTPLDQDTPKLHFLSSLLMCTPEDLKNKANWDGATGESRQQLLSQLSSKFHVDAVGWHIILIFP</sequence>
<dbReference type="Pfam" id="PF23627">
    <property type="entry name" value="LisH_WDR26"/>
    <property type="match status" value="1"/>
</dbReference>
<name>A0A9X0A934_9HELO</name>
<evidence type="ECO:0000256" key="3">
    <source>
        <dbReference type="SAM" id="MobiDB-lite"/>
    </source>
</evidence>
<dbReference type="InterPro" id="IPR006595">
    <property type="entry name" value="CTLH_C"/>
</dbReference>
<dbReference type="AlphaFoldDB" id="A0A9X0A934"/>
<dbReference type="PANTHER" id="PTHR22838:SF0">
    <property type="entry name" value="WD REPEAT-CONTAINING PROTEIN 26"/>
    <property type="match status" value="1"/>
</dbReference>
<feature type="domain" description="CTLH" evidence="4">
    <location>
        <begin position="101"/>
        <end position="172"/>
    </location>
</feature>
<accession>A0A9X0A934</accession>
<dbReference type="GO" id="GO:0034657">
    <property type="term" value="C:GID complex"/>
    <property type="evidence" value="ECO:0007669"/>
    <property type="project" value="TreeGrafter"/>
</dbReference>